<evidence type="ECO:0000313" key="2">
    <source>
        <dbReference type="EMBL" id="GBH21971.1"/>
    </source>
</evidence>
<dbReference type="EMBL" id="BDQA01000497">
    <property type="protein sequence ID" value="GBH21971.1"/>
    <property type="molecule type" value="Genomic_RNA"/>
</dbReference>
<organism evidence="2">
    <name type="scientific">viral metagenome</name>
    <dbReference type="NCBI Taxonomy" id="1070528"/>
    <lineage>
        <taxon>unclassified sequences</taxon>
        <taxon>metagenomes</taxon>
        <taxon>organismal metagenomes</taxon>
    </lineage>
</organism>
<comment type="caution">
    <text evidence="2">The sequence shown here is derived from an EMBL/GenBank/DDBJ whole genome shotgun (WGS) entry which is preliminary data.</text>
</comment>
<feature type="transmembrane region" description="Helical" evidence="1">
    <location>
        <begin position="16"/>
        <end position="40"/>
    </location>
</feature>
<dbReference type="AlphaFoldDB" id="A0A2V0R9U2"/>
<keyword evidence="1" id="KW-1133">Transmembrane helix</keyword>
<sequence length="323" mass="35720">MKKQTGSSNFSARYDLYQLICVILATVGGMSQVMAVILAGYIPTDYRETCEYVGHAIAILCFAIQLGLMRWMRSDKVAIGVVMDKMSHSLSAVGIVGDKGVINKQGSKLNDGGYLNLLSMAHKHFDGMDHQQPEMEDTDSLLGDENVESLVKLNDKFVMMMNGTGRTLSLRLMSDFVKAVFTAEFKNDDATLVVKDDTVLPMSLFNQPMTGAVVEKYNPFYIYVTWGVREDGTWYVARGTAIPMPSYVKDWALKRSAAGRPHFAFKDAPWINETVTTTVSTQPQKTPAVMVPSSVYSLYPNIHKDEPFVSDSPPPYPVAASPV</sequence>
<keyword evidence="1" id="KW-0472">Membrane</keyword>
<feature type="transmembrane region" description="Helical" evidence="1">
    <location>
        <begin position="52"/>
        <end position="69"/>
    </location>
</feature>
<evidence type="ECO:0000256" key="1">
    <source>
        <dbReference type="SAM" id="Phobius"/>
    </source>
</evidence>
<accession>A0A2V0R9U2</accession>
<name>A0A2V0R9U2_9ZZZZ</name>
<keyword evidence="1" id="KW-0812">Transmembrane</keyword>
<protein>
    <submittedName>
        <fullName evidence="2">VP9</fullName>
    </submittedName>
</protein>
<reference evidence="2" key="1">
    <citation type="submission" date="2017-04" db="EMBL/GenBank/DDBJ databases">
        <title>Unveiling RNA virosphere associated with marine microorganisms.</title>
        <authorList>
            <person name="Urayama S."/>
            <person name="Takaki Y."/>
            <person name="Nishi S."/>
            <person name="Yoshida Y."/>
            <person name="Deguchi S."/>
            <person name="Takai K."/>
            <person name="Nunoura T."/>
        </authorList>
    </citation>
    <scope>NUCLEOTIDE SEQUENCE</scope>
</reference>
<proteinExistence type="predicted"/>